<evidence type="ECO:0000313" key="2">
    <source>
        <dbReference type="Proteomes" id="UP001352852"/>
    </source>
</evidence>
<comment type="caution">
    <text evidence="1">The sequence shown here is derived from an EMBL/GenBank/DDBJ whole genome shotgun (WGS) entry which is preliminary data.</text>
</comment>
<organism evidence="1 2">
    <name type="scientific">Characodon lateralis</name>
    <dbReference type="NCBI Taxonomy" id="208331"/>
    <lineage>
        <taxon>Eukaryota</taxon>
        <taxon>Metazoa</taxon>
        <taxon>Chordata</taxon>
        <taxon>Craniata</taxon>
        <taxon>Vertebrata</taxon>
        <taxon>Euteleostomi</taxon>
        <taxon>Actinopterygii</taxon>
        <taxon>Neopterygii</taxon>
        <taxon>Teleostei</taxon>
        <taxon>Neoteleostei</taxon>
        <taxon>Acanthomorphata</taxon>
        <taxon>Ovalentaria</taxon>
        <taxon>Atherinomorphae</taxon>
        <taxon>Cyprinodontiformes</taxon>
        <taxon>Goodeidae</taxon>
        <taxon>Characodon</taxon>
    </lineage>
</organism>
<proteinExistence type="predicted"/>
<name>A0ABU7EI75_9TELE</name>
<dbReference type="EMBL" id="JAHUTJ010058139">
    <property type="protein sequence ID" value="MED6286952.1"/>
    <property type="molecule type" value="Genomic_DNA"/>
</dbReference>
<gene>
    <name evidence="1" type="ORF">CHARACLAT_011396</name>
</gene>
<accession>A0ABU7EI75</accession>
<keyword evidence="2" id="KW-1185">Reference proteome</keyword>
<protein>
    <submittedName>
        <fullName evidence="1">Uncharacterized protein</fullName>
    </submittedName>
</protein>
<dbReference type="Proteomes" id="UP001352852">
    <property type="component" value="Unassembled WGS sequence"/>
</dbReference>
<reference evidence="1 2" key="1">
    <citation type="submission" date="2021-06" db="EMBL/GenBank/DDBJ databases">
        <authorList>
            <person name="Palmer J.M."/>
        </authorList>
    </citation>
    <scope>NUCLEOTIDE SEQUENCE [LARGE SCALE GENOMIC DNA]</scope>
    <source>
        <strain evidence="1 2">CL_MEX2019</strain>
        <tissue evidence="1">Muscle</tissue>
    </source>
</reference>
<evidence type="ECO:0000313" key="1">
    <source>
        <dbReference type="EMBL" id="MED6286952.1"/>
    </source>
</evidence>
<sequence length="106" mass="11703">MQTLNPVPDDIPSFIYLFLFFGKPNLRLFLPVAAQRTLILRSNGAICHFDILVASLFYGSMCCAAPPFSKAGFCGANKKTAAVLNFQSKSDQSRYNFFVSNLLNIG</sequence>